<feature type="region of interest" description="Interaction with substrate tRNA" evidence="10">
    <location>
        <begin position="34"/>
        <end position="37"/>
    </location>
</feature>
<dbReference type="GO" id="GO:0006400">
    <property type="term" value="P:tRNA modification"/>
    <property type="evidence" value="ECO:0007669"/>
    <property type="project" value="TreeGrafter"/>
</dbReference>
<evidence type="ECO:0000256" key="3">
    <source>
        <dbReference type="ARBA" id="ARBA00005842"/>
    </source>
</evidence>
<sequence length="345" mass="39859">MNDIFIIAGPTASGKSELAMLLAQKFNGVIINADSMQIYKEIPIITASPSISEKQQIDHYLYNYVSIFHSDINELNSFDNISQSKVNANYNNINLQQSITKHLTDRRYSVAKYVQEACKIIRSVIHALKLPIVVGGSGMYIKALVYGIHHIPEITWEIRMQVQDLYKKLTKQEFYQKLIDLDPISKNYIHSSDAQRMIRAYEVVLQTNKSIFSYHNSKLVSPLEGYNVKKIILLPDRQLLYQNCNQRFAKLATNGELVDEIAKIKPYYDHISISAKKALGINEIISYLNQELTIEEAITIAQQKIRQYAKRQLTWFRNQTINGYTLHYQSMSELYKTQVNDVFFN</sequence>
<dbReference type="Gene3D" id="1.10.20.140">
    <property type="match status" value="1"/>
</dbReference>
<keyword evidence="5 10" id="KW-0819">tRNA processing</keyword>
<comment type="caution">
    <text evidence="10">Lacks conserved residue(s) required for the propagation of feature annotation.</text>
</comment>
<comment type="cofactor">
    <cofactor evidence="1 10">
        <name>Mg(2+)</name>
        <dbReference type="ChEBI" id="CHEBI:18420"/>
    </cofactor>
</comment>
<dbReference type="Proteomes" id="UP000033671">
    <property type="component" value="Unassembled WGS sequence"/>
</dbReference>
<evidence type="ECO:0000256" key="5">
    <source>
        <dbReference type="ARBA" id="ARBA00022694"/>
    </source>
</evidence>
<protein>
    <recommendedName>
        <fullName evidence="10">tRNA dimethylallyltransferase</fullName>
        <ecNumber evidence="10">2.5.1.75</ecNumber>
    </recommendedName>
    <alternativeName>
        <fullName evidence="10">Dimethylallyl diphosphate:tRNA dimethylallyltransferase</fullName>
        <shortName evidence="10">DMAPP:tRNA dimethylallyltransferase</shortName>
        <shortName evidence="10">DMATase</shortName>
    </alternativeName>
    <alternativeName>
        <fullName evidence="10">Isopentenyl-diphosphate:tRNA isopentenyltransferase</fullName>
        <shortName evidence="10">IPP transferase</shortName>
        <shortName evidence="10">IPPT</shortName>
        <shortName evidence="10">IPTase</shortName>
    </alternativeName>
</protein>
<dbReference type="InterPro" id="IPR018022">
    <property type="entry name" value="IPT"/>
</dbReference>
<evidence type="ECO:0000256" key="7">
    <source>
        <dbReference type="ARBA" id="ARBA00022840"/>
    </source>
</evidence>
<feature type="binding site" evidence="10">
    <location>
        <begin position="11"/>
        <end position="16"/>
    </location>
    <ligand>
        <name>substrate</name>
    </ligand>
</feature>
<keyword evidence="6 10" id="KW-0547">Nucleotide-binding</keyword>
<comment type="function">
    <text evidence="2 10">Catalyzes the transfer of a dimethylallyl group onto the adenine at position 37 in tRNAs that read codons beginning with uridine, leading to the formation of N6-(dimethylallyl)adenosine (i(6)A).</text>
</comment>
<keyword evidence="8 10" id="KW-0460">Magnesium</keyword>
<dbReference type="GO" id="GO:0052381">
    <property type="term" value="F:tRNA dimethylallyltransferase activity"/>
    <property type="evidence" value="ECO:0007669"/>
    <property type="project" value="UniProtKB-UniRule"/>
</dbReference>
<dbReference type="Pfam" id="PF01745">
    <property type="entry name" value="IPT"/>
    <property type="match status" value="1"/>
</dbReference>
<feature type="site" description="Interaction with substrate tRNA" evidence="10">
    <location>
        <position position="159"/>
    </location>
</feature>
<evidence type="ECO:0000313" key="12">
    <source>
        <dbReference type="Proteomes" id="UP000033671"/>
    </source>
</evidence>
<dbReference type="PATRIC" id="fig|1359175.3.peg.1824"/>
<keyword evidence="4 10" id="KW-0808">Transferase</keyword>
<dbReference type="Gene3D" id="3.40.50.300">
    <property type="entry name" value="P-loop containing nucleotide triphosphate hydrolases"/>
    <property type="match status" value="1"/>
</dbReference>
<evidence type="ECO:0000256" key="4">
    <source>
        <dbReference type="ARBA" id="ARBA00022679"/>
    </source>
</evidence>
<reference evidence="11 12" key="1">
    <citation type="submission" date="2015-01" db="EMBL/GenBank/DDBJ databases">
        <title>Genome Sequencing of Rickettsiales.</title>
        <authorList>
            <person name="Daugherty S.C."/>
            <person name="Su Q."/>
            <person name="Abolude K."/>
            <person name="Beier-Sexton M."/>
            <person name="Carlyon J.A."/>
            <person name="Carter R."/>
            <person name="Day N.P."/>
            <person name="Dumler S.J."/>
            <person name="Dyachenko V."/>
            <person name="Godinez A."/>
            <person name="Kurtti T.J."/>
            <person name="Lichay M."/>
            <person name="Mullins K.E."/>
            <person name="Ott S."/>
            <person name="Pappas-Brown V."/>
            <person name="Paris D.H."/>
            <person name="Patel P."/>
            <person name="Richards A.L."/>
            <person name="Sadzewicz L."/>
            <person name="Sears K."/>
            <person name="Seidman D."/>
            <person name="Sengamalay N."/>
            <person name="Stenos J."/>
            <person name="Tallon L.J."/>
            <person name="Vincent G."/>
            <person name="Fraser C.M."/>
            <person name="Munderloh U."/>
            <person name="Dunning-Hotopp J.C."/>
        </authorList>
    </citation>
    <scope>NUCLEOTIDE SEQUENCE [LARGE SCALE GENOMIC DNA]</scope>
    <source>
        <strain evidence="11 12">TA716</strain>
    </source>
</reference>
<dbReference type="HAMAP" id="MF_00185">
    <property type="entry name" value="IPP_trans"/>
    <property type="match status" value="1"/>
</dbReference>
<dbReference type="Pfam" id="PF01715">
    <property type="entry name" value="IPPT"/>
    <property type="match status" value="1"/>
</dbReference>
<evidence type="ECO:0000256" key="2">
    <source>
        <dbReference type="ARBA" id="ARBA00003213"/>
    </source>
</evidence>
<evidence type="ECO:0000256" key="10">
    <source>
        <dbReference type="HAMAP-Rule" id="MF_00185"/>
    </source>
</evidence>
<proteinExistence type="inferred from homology"/>
<dbReference type="GO" id="GO:0005524">
    <property type="term" value="F:ATP binding"/>
    <property type="evidence" value="ECO:0007669"/>
    <property type="project" value="UniProtKB-UniRule"/>
</dbReference>
<comment type="similarity">
    <text evidence="3 10">Belongs to the IPP transferase family.</text>
</comment>
<dbReference type="RefSeq" id="WP_045917039.1">
    <property type="nucleotide sequence ID" value="NZ_LAOA01000031.1"/>
</dbReference>
<comment type="subunit">
    <text evidence="10">Monomer.</text>
</comment>
<feature type="binding site" evidence="10">
    <location>
        <begin position="9"/>
        <end position="16"/>
    </location>
    <ligand>
        <name>ATP</name>
        <dbReference type="ChEBI" id="CHEBI:30616"/>
    </ligand>
</feature>
<dbReference type="PANTHER" id="PTHR11088:SF60">
    <property type="entry name" value="TRNA DIMETHYLALLYLTRANSFERASE"/>
    <property type="match status" value="1"/>
</dbReference>
<dbReference type="InterPro" id="IPR027417">
    <property type="entry name" value="P-loop_NTPase"/>
</dbReference>
<dbReference type="PANTHER" id="PTHR11088">
    <property type="entry name" value="TRNA DIMETHYLALLYLTRANSFERASE"/>
    <property type="match status" value="1"/>
</dbReference>
<dbReference type="InterPro" id="IPR039657">
    <property type="entry name" value="Dimethylallyltransferase"/>
</dbReference>
<feature type="site" description="Interaction with substrate tRNA" evidence="10">
    <location>
        <position position="137"/>
    </location>
</feature>
<comment type="caution">
    <text evidence="11">The sequence shown here is derived from an EMBL/GenBank/DDBJ whole genome shotgun (WGS) entry which is preliminary data.</text>
</comment>
<dbReference type="SUPFAM" id="SSF52540">
    <property type="entry name" value="P-loop containing nucleoside triphosphate hydrolases"/>
    <property type="match status" value="2"/>
</dbReference>
<organism evidence="11 12">
    <name type="scientific">Orientia tsutsugamushi str. TA716</name>
    <dbReference type="NCBI Taxonomy" id="1359175"/>
    <lineage>
        <taxon>Bacteria</taxon>
        <taxon>Pseudomonadati</taxon>
        <taxon>Pseudomonadota</taxon>
        <taxon>Alphaproteobacteria</taxon>
        <taxon>Rickettsiales</taxon>
        <taxon>Rickettsiaceae</taxon>
        <taxon>Rickettsieae</taxon>
        <taxon>Orientia</taxon>
    </lineage>
</organism>
<comment type="catalytic activity">
    <reaction evidence="9 10">
        <text>adenosine(37) in tRNA + dimethylallyl diphosphate = N(6)-dimethylallyladenosine(37) in tRNA + diphosphate</text>
        <dbReference type="Rhea" id="RHEA:26482"/>
        <dbReference type="Rhea" id="RHEA-COMP:10162"/>
        <dbReference type="Rhea" id="RHEA-COMP:10375"/>
        <dbReference type="ChEBI" id="CHEBI:33019"/>
        <dbReference type="ChEBI" id="CHEBI:57623"/>
        <dbReference type="ChEBI" id="CHEBI:74411"/>
        <dbReference type="ChEBI" id="CHEBI:74415"/>
        <dbReference type="EC" id="2.5.1.75"/>
    </reaction>
</comment>
<evidence type="ECO:0000256" key="9">
    <source>
        <dbReference type="ARBA" id="ARBA00049563"/>
    </source>
</evidence>
<name>A0A0F3P723_ORITS</name>
<feature type="region of interest" description="Interaction with substrate tRNA" evidence="10">
    <location>
        <begin position="195"/>
        <end position="199"/>
    </location>
</feature>
<dbReference type="EC" id="2.5.1.75" evidence="10"/>
<accession>A0A0F3P723</accession>
<evidence type="ECO:0000256" key="6">
    <source>
        <dbReference type="ARBA" id="ARBA00022741"/>
    </source>
</evidence>
<evidence type="ECO:0000256" key="1">
    <source>
        <dbReference type="ARBA" id="ARBA00001946"/>
    </source>
</evidence>
<keyword evidence="7 10" id="KW-0067">ATP-binding</keyword>
<gene>
    <name evidence="10 11" type="primary">miaA</name>
    <name evidence="11" type="ORF">OTSTA716_0950</name>
</gene>
<evidence type="ECO:0000256" key="8">
    <source>
        <dbReference type="ARBA" id="ARBA00022842"/>
    </source>
</evidence>
<dbReference type="EMBL" id="LAOA01000031">
    <property type="protein sequence ID" value="KJV76083.1"/>
    <property type="molecule type" value="Genomic_DNA"/>
</dbReference>
<dbReference type="AlphaFoldDB" id="A0A0F3P723"/>
<evidence type="ECO:0000313" key="11">
    <source>
        <dbReference type="EMBL" id="KJV76083.1"/>
    </source>
</evidence>